<protein>
    <submittedName>
        <fullName evidence="1">Uncharacterized protein</fullName>
    </submittedName>
</protein>
<evidence type="ECO:0000313" key="2">
    <source>
        <dbReference type="Proteomes" id="UP000647860"/>
    </source>
</evidence>
<name>A0ABQ4IJI1_9ACTN</name>
<dbReference type="EMBL" id="BOPA01000035">
    <property type="protein sequence ID" value="GIJ18056.1"/>
    <property type="molecule type" value="Genomic_DNA"/>
</dbReference>
<keyword evidence="2" id="KW-1185">Reference proteome</keyword>
<comment type="caution">
    <text evidence="1">The sequence shown here is derived from an EMBL/GenBank/DDBJ whole genome shotgun (WGS) entry which is preliminary data.</text>
</comment>
<dbReference type="Proteomes" id="UP000647860">
    <property type="component" value="Unassembled WGS sequence"/>
</dbReference>
<accession>A0ABQ4IJI1</accession>
<sequence>MQHKAVLELLSRCGGPAGLRKAGHRKLLSIAGPHAPRLGERLIAQIMTALDEQTVTLPGGHRRGDDPAPPC</sequence>
<proteinExistence type="predicted"/>
<gene>
    <name evidence="1" type="ORF">Vgi01_47400</name>
</gene>
<dbReference type="RefSeq" id="WP_373307024.1">
    <property type="nucleotide sequence ID" value="NZ_BOPA01000035.1"/>
</dbReference>
<reference evidence="1 2" key="1">
    <citation type="submission" date="2021-01" db="EMBL/GenBank/DDBJ databases">
        <title>Whole genome shotgun sequence of Verrucosispora gifhornensis NBRC 16317.</title>
        <authorList>
            <person name="Komaki H."/>
            <person name="Tamura T."/>
        </authorList>
    </citation>
    <scope>NUCLEOTIDE SEQUENCE [LARGE SCALE GENOMIC DNA]</scope>
    <source>
        <strain evidence="1 2">NBRC 16317</strain>
    </source>
</reference>
<evidence type="ECO:0000313" key="1">
    <source>
        <dbReference type="EMBL" id="GIJ18056.1"/>
    </source>
</evidence>
<organism evidence="1 2">
    <name type="scientific">Micromonospora gifhornensis</name>
    <dbReference type="NCBI Taxonomy" id="84594"/>
    <lineage>
        <taxon>Bacteria</taxon>
        <taxon>Bacillati</taxon>
        <taxon>Actinomycetota</taxon>
        <taxon>Actinomycetes</taxon>
        <taxon>Micromonosporales</taxon>
        <taxon>Micromonosporaceae</taxon>
        <taxon>Micromonospora</taxon>
    </lineage>
</organism>